<protein>
    <recommendedName>
        <fullName evidence="2">UPF0473 protein NE663_01220</fullName>
    </recommendedName>
</protein>
<organism evidence="3 4">
    <name type="scientific">Massilicoli timonensis</name>
    <dbReference type="NCBI Taxonomy" id="2015901"/>
    <lineage>
        <taxon>Bacteria</taxon>
        <taxon>Bacillati</taxon>
        <taxon>Bacillota</taxon>
        <taxon>Erysipelotrichia</taxon>
        <taxon>Erysipelotrichales</taxon>
        <taxon>Erysipelotrichaceae</taxon>
        <taxon>Massilicoli</taxon>
    </lineage>
</organism>
<dbReference type="PANTHER" id="PTHR40066:SF1">
    <property type="entry name" value="UPF0473 PROTEIN CBO2561_CLC_2432"/>
    <property type="match status" value="1"/>
</dbReference>
<dbReference type="Pfam" id="PF06949">
    <property type="entry name" value="DUF1292"/>
    <property type="match status" value="1"/>
</dbReference>
<comment type="caution">
    <text evidence="3">The sequence shown here is derived from an EMBL/GenBank/DDBJ whole genome shotgun (WGS) entry which is preliminary data.</text>
</comment>
<dbReference type="PANTHER" id="PTHR40066">
    <property type="entry name" value="UPF0473 PROTEIN CBO2561/CLC_2432"/>
    <property type="match status" value="1"/>
</dbReference>
<dbReference type="InterPro" id="IPR009711">
    <property type="entry name" value="UPF0473"/>
</dbReference>
<name>A0ABT1SIA8_9FIRM</name>
<dbReference type="EMBL" id="JANGCH010000001">
    <property type="protein sequence ID" value="MCQ5120877.1"/>
    <property type="molecule type" value="Genomic_DNA"/>
</dbReference>
<reference evidence="3 4" key="1">
    <citation type="submission" date="2022-06" db="EMBL/GenBank/DDBJ databases">
        <title>Isolation of gut microbiota from human fecal samples.</title>
        <authorList>
            <person name="Pamer E.G."/>
            <person name="Barat B."/>
            <person name="Waligurski E."/>
            <person name="Medina S."/>
            <person name="Paddock L."/>
            <person name="Mostad J."/>
        </authorList>
    </citation>
    <scope>NUCLEOTIDE SEQUENCE [LARGE SCALE GENOMIC DNA]</scope>
    <source>
        <strain evidence="3 4">DFI.6.1</strain>
    </source>
</reference>
<proteinExistence type="inferred from homology"/>
<keyword evidence="4" id="KW-1185">Reference proteome</keyword>
<gene>
    <name evidence="3" type="ORF">NE663_01220</name>
</gene>
<evidence type="ECO:0000313" key="4">
    <source>
        <dbReference type="Proteomes" id="UP001524435"/>
    </source>
</evidence>
<accession>A0ABT1SIA8</accession>
<evidence type="ECO:0000256" key="2">
    <source>
        <dbReference type="HAMAP-Rule" id="MF_01448"/>
    </source>
</evidence>
<comment type="similarity">
    <text evidence="1 2">Belongs to the UPF0473 family.</text>
</comment>
<dbReference type="RefSeq" id="WP_102267273.1">
    <property type="nucleotide sequence ID" value="NZ_CALVCM010000020.1"/>
</dbReference>
<evidence type="ECO:0000313" key="3">
    <source>
        <dbReference type="EMBL" id="MCQ5120877.1"/>
    </source>
</evidence>
<dbReference type="Proteomes" id="UP001524435">
    <property type="component" value="Unassembled WGS sequence"/>
</dbReference>
<evidence type="ECO:0000256" key="1">
    <source>
        <dbReference type="ARBA" id="ARBA00008439"/>
    </source>
</evidence>
<dbReference type="HAMAP" id="MF_01448">
    <property type="entry name" value="UPF0473"/>
    <property type="match status" value="1"/>
</dbReference>
<sequence>MLESNTLFVTDEDGNEMEMEILFTFEDDEQKRKYVVFCDPQQEEEVFASAYDDDGHLMPVETQEEWDMIEEVIGAFSEEHEEA</sequence>